<dbReference type="AlphaFoldDB" id="A0A1U7LRF5"/>
<reference evidence="1 2" key="1">
    <citation type="submission" date="2016-04" db="EMBL/GenBank/DDBJ databases">
        <title>Evolutionary innovation and constraint leading to complex multicellularity in the Ascomycota.</title>
        <authorList>
            <person name="Cisse O."/>
            <person name="Nguyen A."/>
            <person name="Hewitt D.A."/>
            <person name="Jedd G."/>
            <person name="Stajich J.E."/>
        </authorList>
    </citation>
    <scope>NUCLEOTIDE SEQUENCE [LARGE SCALE GENOMIC DNA]</scope>
    <source>
        <strain evidence="1 2">DAH-3</strain>
    </source>
</reference>
<dbReference type="EMBL" id="LXFE01000504">
    <property type="protein sequence ID" value="OLL25101.1"/>
    <property type="molecule type" value="Genomic_DNA"/>
</dbReference>
<organism evidence="1 2">
    <name type="scientific">Neolecta irregularis (strain DAH-3)</name>
    <dbReference type="NCBI Taxonomy" id="1198029"/>
    <lineage>
        <taxon>Eukaryota</taxon>
        <taxon>Fungi</taxon>
        <taxon>Dikarya</taxon>
        <taxon>Ascomycota</taxon>
        <taxon>Taphrinomycotina</taxon>
        <taxon>Neolectales</taxon>
        <taxon>Neolectaceae</taxon>
        <taxon>Neolecta</taxon>
    </lineage>
</organism>
<protein>
    <submittedName>
        <fullName evidence="1">Uncharacterized protein</fullName>
    </submittedName>
</protein>
<name>A0A1U7LRF5_NEOID</name>
<keyword evidence="2" id="KW-1185">Reference proteome</keyword>
<accession>A0A1U7LRF5</accession>
<comment type="caution">
    <text evidence="1">The sequence shown here is derived from an EMBL/GenBank/DDBJ whole genome shotgun (WGS) entry which is preliminary data.</text>
</comment>
<dbReference type="Proteomes" id="UP000186594">
    <property type="component" value="Unassembled WGS sequence"/>
</dbReference>
<gene>
    <name evidence="1" type="ORF">NEOLI_005064</name>
</gene>
<evidence type="ECO:0000313" key="1">
    <source>
        <dbReference type="EMBL" id="OLL25101.1"/>
    </source>
</evidence>
<proteinExistence type="predicted"/>
<sequence length="60" mass="6765">MLPNQFSVALLPVLSIFQKVARLERLAIALNRPYNNEESALSTAKKVNVYQDRCEIHPPG</sequence>
<evidence type="ECO:0000313" key="2">
    <source>
        <dbReference type="Proteomes" id="UP000186594"/>
    </source>
</evidence>